<dbReference type="SMART" id="SM00345">
    <property type="entry name" value="HTH_GNTR"/>
    <property type="match status" value="1"/>
</dbReference>
<evidence type="ECO:0000259" key="4">
    <source>
        <dbReference type="PROSITE" id="PS50949"/>
    </source>
</evidence>
<dbReference type="SMART" id="SM00895">
    <property type="entry name" value="FCD"/>
    <property type="match status" value="1"/>
</dbReference>
<name>A0ABS6F3V5_9CLOT</name>
<dbReference type="PANTHER" id="PTHR43537">
    <property type="entry name" value="TRANSCRIPTIONAL REGULATOR, GNTR FAMILY"/>
    <property type="match status" value="1"/>
</dbReference>
<dbReference type="PROSITE" id="PS50949">
    <property type="entry name" value="HTH_GNTR"/>
    <property type="match status" value="1"/>
</dbReference>
<evidence type="ECO:0000313" key="6">
    <source>
        <dbReference type="Proteomes" id="UP000736583"/>
    </source>
</evidence>
<evidence type="ECO:0000313" key="5">
    <source>
        <dbReference type="EMBL" id="MBU5592298.1"/>
    </source>
</evidence>
<dbReference type="PANTHER" id="PTHR43537:SF24">
    <property type="entry name" value="GLUCONATE OPERON TRANSCRIPTIONAL REPRESSOR"/>
    <property type="match status" value="1"/>
</dbReference>
<keyword evidence="1" id="KW-0805">Transcription regulation</keyword>
<keyword evidence="3" id="KW-0804">Transcription</keyword>
<proteinExistence type="predicted"/>
<organism evidence="5 6">
    <name type="scientific">Clostridium simiarum</name>
    <dbReference type="NCBI Taxonomy" id="2841506"/>
    <lineage>
        <taxon>Bacteria</taxon>
        <taxon>Bacillati</taxon>
        <taxon>Bacillota</taxon>
        <taxon>Clostridia</taxon>
        <taxon>Eubacteriales</taxon>
        <taxon>Clostridiaceae</taxon>
        <taxon>Clostridium</taxon>
    </lineage>
</organism>
<accession>A0ABS6F3V5</accession>
<dbReference type="Pfam" id="PF07729">
    <property type="entry name" value="FCD"/>
    <property type="match status" value="1"/>
</dbReference>
<evidence type="ECO:0000256" key="1">
    <source>
        <dbReference type="ARBA" id="ARBA00023015"/>
    </source>
</evidence>
<feature type="domain" description="HTH gntR-type" evidence="4">
    <location>
        <begin position="4"/>
        <end position="72"/>
    </location>
</feature>
<dbReference type="EMBL" id="JAHLQL010000003">
    <property type="protein sequence ID" value="MBU5592298.1"/>
    <property type="molecule type" value="Genomic_DNA"/>
</dbReference>
<dbReference type="CDD" id="cd07377">
    <property type="entry name" value="WHTH_GntR"/>
    <property type="match status" value="1"/>
</dbReference>
<sequence length="230" mass="26857">MSNLNATEKITDYIKENILNGNFKIDSKLPSERKIADQFNVSRIPVRSAIEKLCEEGILKTVPYSSPIIKGFKKLNLFDNGEPFKNDDIQMFYVEALRTRQLIESEATKLAAINATEDEIKVIKKAYLKSIDELDKVYKGLLKECSDADLHFHQEIIKSSHCSLFIRYYELIPKTIFSNQYFGFKYRTSLKDMMEHHHEIMNALEKKDGDLAYRAMYNHLEDVIELFERI</sequence>
<keyword evidence="6" id="KW-1185">Reference proteome</keyword>
<protein>
    <submittedName>
        <fullName evidence="5">GntR family transcriptional regulator</fullName>
    </submittedName>
</protein>
<dbReference type="RefSeq" id="WP_216457114.1">
    <property type="nucleotide sequence ID" value="NZ_JAHLQL010000003.1"/>
</dbReference>
<evidence type="ECO:0000256" key="3">
    <source>
        <dbReference type="ARBA" id="ARBA00023163"/>
    </source>
</evidence>
<keyword evidence="2" id="KW-0238">DNA-binding</keyword>
<dbReference type="InterPro" id="IPR011711">
    <property type="entry name" value="GntR_C"/>
</dbReference>
<reference evidence="5 6" key="1">
    <citation type="submission" date="2021-06" db="EMBL/GenBank/DDBJ databases">
        <authorList>
            <person name="Sun Q."/>
            <person name="Li D."/>
        </authorList>
    </citation>
    <scope>NUCLEOTIDE SEQUENCE [LARGE SCALE GENOMIC DNA]</scope>
    <source>
        <strain evidence="5 6">MSJ-4</strain>
    </source>
</reference>
<comment type="caution">
    <text evidence="5">The sequence shown here is derived from an EMBL/GenBank/DDBJ whole genome shotgun (WGS) entry which is preliminary data.</text>
</comment>
<dbReference type="InterPro" id="IPR000524">
    <property type="entry name" value="Tscrpt_reg_HTH_GntR"/>
</dbReference>
<gene>
    <name evidence="5" type="ORF">KQI89_11040</name>
</gene>
<dbReference type="Proteomes" id="UP000736583">
    <property type="component" value="Unassembled WGS sequence"/>
</dbReference>
<evidence type="ECO:0000256" key="2">
    <source>
        <dbReference type="ARBA" id="ARBA00023125"/>
    </source>
</evidence>
<dbReference type="Pfam" id="PF00392">
    <property type="entry name" value="GntR"/>
    <property type="match status" value="1"/>
</dbReference>